<keyword evidence="3" id="KW-1185">Reference proteome</keyword>
<dbReference type="EMBL" id="CP033219">
    <property type="protein sequence ID" value="AZV78902.1"/>
    <property type="molecule type" value="Genomic_DNA"/>
</dbReference>
<dbReference type="Pfam" id="PF00903">
    <property type="entry name" value="Glyoxalase"/>
    <property type="match status" value="1"/>
</dbReference>
<dbReference type="InterPro" id="IPR029068">
    <property type="entry name" value="Glyas_Bleomycin-R_OHBP_Dase"/>
</dbReference>
<dbReference type="RefSeq" id="WP_127749454.1">
    <property type="nucleotide sequence ID" value="NZ_CP033219.1"/>
</dbReference>
<dbReference type="InterPro" id="IPR037523">
    <property type="entry name" value="VOC_core"/>
</dbReference>
<dbReference type="PANTHER" id="PTHR21366:SF14">
    <property type="entry name" value="GLYOXALASE DOMAIN-CONTAINING PROTEIN 5"/>
    <property type="match status" value="1"/>
</dbReference>
<reference evidence="2 3" key="1">
    <citation type="submission" date="2018-10" db="EMBL/GenBank/DDBJ databases">
        <title>Parasedimentitalea marina sp. nov., a psychrophilic bacterium isolated from deep seawater of the New Britain Trench.</title>
        <authorList>
            <person name="Cao J."/>
        </authorList>
    </citation>
    <scope>NUCLEOTIDE SEQUENCE [LARGE SCALE GENOMIC DNA]</scope>
    <source>
        <strain evidence="2 3">W43</strain>
    </source>
</reference>
<protein>
    <submittedName>
        <fullName evidence="2">VOC family protein</fullName>
    </submittedName>
</protein>
<dbReference type="InterPro" id="IPR004360">
    <property type="entry name" value="Glyas_Fos-R_dOase_dom"/>
</dbReference>
<dbReference type="PANTHER" id="PTHR21366">
    <property type="entry name" value="GLYOXALASE FAMILY PROTEIN"/>
    <property type="match status" value="1"/>
</dbReference>
<dbReference type="Proteomes" id="UP000283063">
    <property type="component" value="Chromosome"/>
</dbReference>
<dbReference type="PROSITE" id="PS51819">
    <property type="entry name" value="VOC"/>
    <property type="match status" value="1"/>
</dbReference>
<sequence>MLNYVDLARKIRWTAIDHVVVTCEDIEQSVAFYGGGLGMGIVRLEDGRVEVLFGACKLNLQPEGEQYGPPKNAGRRWSANICFLVNQSISDVEQQLKVRGLRIEDGPVERRGALGAITSLYLYDPDDNLIEISEYRIDAEKV</sequence>
<evidence type="ECO:0000313" key="3">
    <source>
        <dbReference type="Proteomes" id="UP000283063"/>
    </source>
</evidence>
<proteinExistence type="predicted"/>
<dbReference type="SUPFAM" id="SSF54593">
    <property type="entry name" value="Glyoxalase/Bleomycin resistance protein/Dihydroxybiphenyl dioxygenase"/>
    <property type="match status" value="1"/>
</dbReference>
<accession>A0A3T0N4J2</accession>
<dbReference type="AlphaFoldDB" id="A0A3T0N4J2"/>
<feature type="domain" description="VOC" evidence="1">
    <location>
        <begin position="15"/>
        <end position="135"/>
    </location>
</feature>
<gene>
    <name evidence="2" type="ORF">EBB79_14170</name>
</gene>
<evidence type="ECO:0000259" key="1">
    <source>
        <dbReference type="PROSITE" id="PS51819"/>
    </source>
</evidence>
<dbReference type="Gene3D" id="3.10.180.10">
    <property type="entry name" value="2,3-Dihydroxybiphenyl 1,2-Dioxygenase, domain 1"/>
    <property type="match status" value="1"/>
</dbReference>
<dbReference type="InterPro" id="IPR050383">
    <property type="entry name" value="GlyoxalaseI/FosfomycinResist"/>
</dbReference>
<evidence type="ECO:0000313" key="2">
    <source>
        <dbReference type="EMBL" id="AZV78902.1"/>
    </source>
</evidence>
<organism evidence="2 3">
    <name type="scientific">Parasedimentitalea marina</name>
    <dbReference type="NCBI Taxonomy" id="2483033"/>
    <lineage>
        <taxon>Bacteria</taxon>
        <taxon>Pseudomonadati</taxon>
        <taxon>Pseudomonadota</taxon>
        <taxon>Alphaproteobacteria</taxon>
        <taxon>Rhodobacterales</taxon>
        <taxon>Paracoccaceae</taxon>
        <taxon>Parasedimentitalea</taxon>
    </lineage>
</organism>
<dbReference type="OrthoDB" id="9812656at2"/>
<dbReference type="KEGG" id="sedi:EBB79_14170"/>
<name>A0A3T0N4J2_9RHOB</name>